<organism evidence="2">
    <name type="scientific">Arion vulgaris</name>
    <dbReference type="NCBI Taxonomy" id="1028688"/>
    <lineage>
        <taxon>Eukaryota</taxon>
        <taxon>Metazoa</taxon>
        <taxon>Spiralia</taxon>
        <taxon>Lophotrochozoa</taxon>
        <taxon>Mollusca</taxon>
        <taxon>Gastropoda</taxon>
        <taxon>Heterobranchia</taxon>
        <taxon>Euthyneura</taxon>
        <taxon>Panpulmonata</taxon>
        <taxon>Eupulmonata</taxon>
        <taxon>Stylommatophora</taxon>
        <taxon>Helicina</taxon>
        <taxon>Arionoidea</taxon>
        <taxon>Arionidae</taxon>
        <taxon>Arion</taxon>
    </lineage>
</organism>
<dbReference type="AlphaFoldDB" id="A0A0B6ZAL7"/>
<evidence type="ECO:0000256" key="1">
    <source>
        <dbReference type="SAM" id="MobiDB-lite"/>
    </source>
</evidence>
<name>A0A0B6ZAL7_9EUPU</name>
<accession>A0A0B6ZAL7</accession>
<sequence>MMQLSRFLAHLKSSSSSSSESPTRQTSQRKQLMEDAGANNNESESEDLQIFRESERVQSRTSSMSASIRS</sequence>
<feature type="compositionally biased region" description="Low complexity" evidence="1">
    <location>
        <begin position="59"/>
        <end position="70"/>
    </location>
</feature>
<proteinExistence type="predicted"/>
<reference evidence="2" key="1">
    <citation type="submission" date="2014-12" db="EMBL/GenBank/DDBJ databases">
        <title>Insight into the proteome of Arion vulgaris.</title>
        <authorList>
            <person name="Aradska J."/>
            <person name="Bulat T."/>
            <person name="Smidak R."/>
            <person name="Sarate P."/>
            <person name="Gangsoo J."/>
            <person name="Sialana F."/>
            <person name="Bilban M."/>
            <person name="Lubec G."/>
        </authorList>
    </citation>
    <scope>NUCLEOTIDE SEQUENCE</scope>
    <source>
        <tissue evidence="2">Skin</tissue>
    </source>
</reference>
<dbReference type="EMBL" id="HACG01018111">
    <property type="protein sequence ID" value="CEK64976.1"/>
    <property type="molecule type" value="Transcribed_RNA"/>
</dbReference>
<gene>
    <name evidence="2" type="primary">ORF53501</name>
</gene>
<evidence type="ECO:0000313" key="2">
    <source>
        <dbReference type="EMBL" id="CEK64976.1"/>
    </source>
</evidence>
<feature type="compositionally biased region" description="Basic and acidic residues" evidence="1">
    <location>
        <begin position="49"/>
        <end position="58"/>
    </location>
</feature>
<protein>
    <submittedName>
        <fullName evidence="2">Uncharacterized protein</fullName>
    </submittedName>
</protein>
<feature type="non-terminal residue" evidence="2">
    <location>
        <position position="70"/>
    </location>
</feature>
<feature type="region of interest" description="Disordered" evidence="1">
    <location>
        <begin position="1"/>
        <end position="70"/>
    </location>
</feature>